<dbReference type="HOGENOM" id="CLU_117956_0_0_1"/>
<organism evidence="2 3">
    <name type="scientific">Brassica oleracea var. oleracea</name>
    <dbReference type="NCBI Taxonomy" id="109376"/>
    <lineage>
        <taxon>Eukaryota</taxon>
        <taxon>Viridiplantae</taxon>
        <taxon>Streptophyta</taxon>
        <taxon>Embryophyta</taxon>
        <taxon>Tracheophyta</taxon>
        <taxon>Spermatophyta</taxon>
        <taxon>Magnoliopsida</taxon>
        <taxon>eudicotyledons</taxon>
        <taxon>Gunneridae</taxon>
        <taxon>Pentapetalae</taxon>
        <taxon>rosids</taxon>
        <taxon>malvids</taxon>
        <taxon>Brassicales</taxon>
        <taxon>Brassicaceae</taxon>
        <taxon>Brassiceae</taxon>
        <taxon>Brassica</taxon>
    </lineage>
</organism>
<evidence type="ECO:0000313" key="2">
    <source>
        <dbReference type="EnsemblPlants" id="Bo1g018070.1"/>
    </source>
</evidence>
<feature type="region of interest" description="Disordered" evidence="1">
    <location>
        <begin position="64"/>
        <end position="86"/>
    </location>
</feature>
<name>A0A0D3A3Y5_BRAOL</name>
<evidence type="ECO:0000256" key="1">
    <source>
        <dbReference type="SAM" id="MobiDB-lite"/>
    </source>
</evidence>
<sequence>EAEEEEEDPDRTLFRYCSEDLSDSDLIKEVETVSGCNPWWLSMGFLKKLAGVFGFGQEAVKNEEDDTVIDSGDGDKRRENNQPRFRETRLPRKGFGVPVQVAVERSQLGPVLQPCSAGDGGIQGLRWYTKRLRVDEDGDVADEFLEEGDKPTNAEDDHSSKTMPRLEAKRKTKPAKVRRLVVSSDGKLQQCIEHQGRLFIV</sequence>
<feature type="compositionally biased region" description="Basic and acidic residues" evidence="1">
    <location>
        <begin position="73"/>
        <end position="86"/>
    </location>
</feature>
<proteinExistence type="predicted"/>
<keyword evidence="3" id="KW-1185">Reference proteome</keyword>
<dbReference type="STRING" id="109376.A0A0D3A3Y5"/>
<dbReference type="Gramene" id="Bo1g018070.1">
    <property type="protein sequence ID" value="Bo1g018070.1"/>
    <property type="gene ID" value="Bo1g018070"/>
</dbReference>
<reference evidence="2 3" key="1">
    <citation type="journal article" date="2014" name="Genome Biol.">
        <title>Transcriptome and methylome profiling reveals relics of genome dominance in the mesopolyploid Brassica oleracea.</title>
        <authorList>
            <person name="Parkin I.A."/>
            <person name="Koh C."/>
            <person name="Tang H."/>
            <person name="Robinson S.J."/>
            <person name="Kagale S."/>
            <person name="Clarke W.E."/>
            <person name="Town C.D."/>
            <person name="Nixon J."/>
            <person name="Krishnakumar V."/>
            <person name="Bidwell S.L."/>
            <person name="Denoeud F."/>
            <person name="Belcram H."/>
            <person name="Links M.G."/>
            <person name="Just J."/>
            <person name="Clarke C."/>
            <person name="Bender T."/>
            <person name="Huebert T."/>
            <person name="Mason A.S."/>
            <person name="Pires J.C."/>
            <person name="Barker G."/>
            <person name="Moore J."/>
            <person name="Walley P.G."/>
            <person name="Manoli S."/>
            <person name="Batley J."/>
            <person name="Edwards D."/>
            <person name="Nelson M.N."/>
            <person name="Wang X."/>
            <person name="Paterson A.H."/>
            <person name="King G."/>
            <person name="Bancroft I."/>
            <person name="Chalhoub B."/>
            <person name="Sharpe A.G."/>
        </authorList>
    </citation>
    <scope>NUCLEOTIDE SEQUENCE</scope>
    <source>
        <strain evidence="2 3">cv. TO1000</strain>
    </source>
</reference>
<accession>A0A0D3A3Y5</accession>
<evidence type="ECO:0000313" key="3">
    <source>
        <dbReference type="Proteomes" id="UP000032141"/>
    </source>
</evidence>
<reference evidence="2" key="2">
    <citation type="submission" date="2015-03" db="UniProtKB">
        <authorList>
            <consortium name="EnsemblPlants"/>
        </authorList>
    </citation>
    <scope>IDENTIFICATION</scope>
</reference>
<dbReference type="PANTHER" id="PTHR35750">
    <property type="entry name" value="PHOSPHOLIPID HYDROPEROXIDE GLUTATHIONE PEROXIDASE"/>
    <property type="match status" value="1"/>
</dbReference>
<dbReference type="EnsemblPlants" id="Bo1g018070.1">
    <property type="protein sequence ID" value="Bo1g018070.1"/>
    <property type="gene ID" value="Bo1g018070"/>
</dbReference>
<dbReference type="Proteomes" id="UP000032141">
    <property type="component" value="Chromosome C1"/>
</dbReference>
<dbReference type="eggNOG" id="ENOG502S1Z4">
    <property type="taxonomic scope" value="Eukaryota"/>
</dbReference>
<dbReference type="PANTHER" id="PTHR35750:SF1">
    <property type="entry name" value="PHOSPHOLIPID HYDROPEROXIDE GLUTATHIONE PEROXIDASE"/>
    <property type="match status" value="1"/>
</dbReference>
<dbReference type="OMA" id="HQFVESS"/>
<feature type="region of interest" description="Disordered" evidence="1">
    <location>
        <begin position="146"/>
        <end position="178"/>
    </location>
</feature>
<feature type="compositionally biased region" description="Basic and acidic residues" evidence="1">
    <location>
        <begin position="147"/>
        <end position="169"/>
    </location>
</feature>
<dbReference type="AlphaFoldDB" id="A0A0D3A3Y5"/>
<protein>
    <submittedName>
        <fullName evidence="2">Uncharacterized protein</fullName>
    </submittedName>
</protein>